<evidence type="ECO:0000313" key="2">
    <source>
        <dbReference type="EMBL" id="CAK0875748.1"/>
    </source>
</evidence>
<evidence type="ECO:0000313" key="4">
    <source>
        <dbReference type="Proteomes" id="UP001189429"/>
    </source>
</evidence>
<dbReference type="Proteomes" id="UP001189429">
    <property type="component" value="Unassembled WGS sequence"/>
</dbReference>
<accession>A0ABN9VTT3</accession>
<protein>
    <recommendedName>
        <fullName evidence="5">Protein S-acyltransferase</fullName>
    </recommendedName>
</protein>
<keyword evidence="1" id="KW-0812">Transmembrane</keyword>
<proteinExistence type="predicted"/>
<name>A0ABN9VTT3_9DINO</name>
<sequence length="259" mass="27963">MAVPMRSGQLAQWPVSTVPIESLEAAAREWYRFRDSSCGVKLYNQHWLLIIVAVILMMLLGPGWRLAIARACRLDETDQCHTRDPSTCDQLAGCLFLHDKGGGVCTPEASFSACEDLRDYSGRMEAMAIALPLMMLGLALYVKWQLLPRLRDEASSRLAGPVAQALVGTGWSVKAHSLARHRGTRAPQGLRQGCCSPGWLWLEFAPHDGPVVGAPLAAPLAQPLPASAVVGFVVGDPGIARAPELSEPPEARLRPLLAA</sequence>
<evidence type="ECO:0008006" key="5">
    <source>
        <dbReference type="Google" id="ProtNLM"/>
    </source>
</evidence>
<keyword evidence="1" id="KW-1133">Transmembrane helix</keyword>
<evidence type="ECO:0000256" key="1">
    <source>
        <dbReference type="SAM" id="Phobius"/>
    </source>
</evidence>
<keyword evidence="4" id="KW-1185">Reference proteome</keyword>
<dbReference type="EMBL" id="CAUYUJ010017549">
    <property type="protein sequence ID" value="CAK0875749.1"/>
    <property type="molecule type" value="Genomic_DNA"/>
</dbReference>
<evidence type="ECO:0000313" key="3">
    <source>
        <dbReference type="EMBL" id="CAK0875749.1"/>
    </source>
</evidence>
<reference evidence="2" key="1">
    <citation type="submission" date="2023-10" db="EMBL/GenBank/DDBJ databases">
        <authorList>
            <person name="Chen Y."/>
            <person name="Shah S."/>
            <person name="Dougan E. K."/>
            <person name="Thang M."/>
            <person name="Chan C."/>
        </authorList>
    </citation>
    <scope>NUCLEOTIDE SEQUENCE [LARGE SCALE GENOMIC DNA]</scope>
</reference>
<feature type="transmembrane region" description="Helical" evidence="1">
    <location>
        <begin position="46"/>
        <end position="64"/>
    </location>
</feature>
<keyword evidence="1" id="KW-0472">Membrane</keyword>
<organism evidence="2 4">
    <name type="scientific">Prorocentrum cordatum</name>
    <dbReference type="NCBI Taxonomy" id="2364126"/>
    <lineage>
        <taxon>Eukaryota</taxon>
        <taxon>Sar</taxon>
        <taxon>Alveolata</taxon>
        <taxon>Dinophyceae</taxon>
        <taxon>Prorocentrales</taxon>
        <taxon>Prorocentraceae</taxon>
        <taxon>Prorocentrum</taxon>
    </lineage>
</organism>
<comment type="caution">
    <text evidence="2">The sequence shown here is derived from an EMBL/GenBank/DDBJ whole genome shotgun (WGS) entry which is preliminary data.</text>
</comment>
<feature type="transmembrane region" description="Helical" evidence="1">
    <location>
        <begin position="126"/>
        <end position="144"/>
    </location>
</feature>
<gene>
    <name evidence="2" type="ORF">PCOR1329_LOCUS60330</name>
    <name evidence="3" type="ORF">PCOR1329_LOCUS60331</name>
</gene>
<dbReference type="EMBL" id="CAUYUJ010017549">
    <property type="protein sequence ID" value="CAK0875748.1"/>
    <property type="molecule type" value="Genomic_DNA"/>
</dbReference>